<dbReference type="InterPro" id="IPR052165">
    <property type="entry name" value="Membrane_assoc_protease"/>
</dbReference>
<evidence type="ECO:0000313" key="7">
    <source>
        <dbReference type="EMBL" id="GHE29709.1"/>
    </source>
</evidence>
<dbReference type="OrthoDB" id="9810336at2"/>
<evidence type="ECO:0000256" key="1">
    <source>
        <dbReference type="ARBA" id="ARBA00004141"/>
    </source>
</evidence>
<reference evidence="7" key="1">
    <citation type="journal article" date="2014" name="Int. J. Syst. Evol. Microbiol.">
        <title>Complete genome sequence of Corynebacterium casei LMG S-19264T (=DSM 44701T), isolated from a smear-ripened cheese.</title>
        <authorList>
            <consortium name="US DOE Joint Genome Institute (JGI-PGF)"/>
            <person name="Walter F."/>
            <person name="Albersmeier A."/>
            <person name="Kalinowski J."/>
            <person name="Ruckert C."/>
        </authorList>
    </citation>
    <scope>NUCLEOTIDE SEQUENCE</scope>
    <source>
        <strain evidence="7">KCTC 32020</strain>
    </source>
</reference>
<sequence>MAWNWPAVIWGAIALLLIAAETMAPGAFLLWLGFAAAAVFAAVLLVPGLNLLVQIALFVVLSFVSIQIYRTWFRAREPQSDRPTLNRRAEQLIGRVVPLERAIVDGRGRVQIADAFWDVAGPDLPAGTPVRIVGADGMVLRVEAAHAG</sequence>
<dbReference type="PANTHER" id="PTHR33507">
    <property type="entry name" value="INNER MEMBRANE PROTEIN YBBJ"/>
    <property type="match status" value="1"/>
</dbReference>
<dbReference type="Pfam" id="PF01957">
    <property type="entry name" value="NfeD"/>
    <property type="match status" value="1"/>
</dbReference>
<evidence type="ECO:0000313" key="8">
    <source>
        <dbReference type="Proteomes" id="UP000636453"/>
    </source>
</evidence>
<dbReference type="EMBL" id="BNCF01000004">
    <property type="protein sequence ID" value="GHE29709.1"/>
    <property type="molecule type" value="Genomic_DNA"/>
</dbReference>
<evidence type="ECO:0000256" key="3">
    <source>
        <dbReference type="ARBA" id="ARBA00022989"/>
    </source>
</evidence>
<reference evidence="7" key="2">
    <citation type="submission" date="2020-09" db="EMBL/GenBank/DDBJ databases">
        <authorList>
            <person name="Sun Q."/>
            <person name="Kim S."/>
        </authorList>
    </citation>
    <scope>NUCLEOTIDE SEQUENCE</scope>
    <source>
        <strain evidence="7">KCTC 32020</strain>
    </source>
</reference>
<feature type="domain" description="NfeD-like C-terminal" evidence="6">
    <location>
        <begin position="89"/>
        <end position="143"/>
    </location>
</feature>
<keyword evidence="4 5" id="KW-0472">Membrane</keyword>
<evidence type="ECO:0000256" key="4">
    <source>
        <dbReference type="ARBA" id="ARBA00023136"/>
    </source>
</evidence>
<evidence type="ECO:0000256" key="5">
    <source>
        <dbReference type="SAM" id="Phobius"/>
    </source>
</evidence>
<dbReference type="InterPro" id="IPR002810">
    <property type="entry name" value="NfeD-like_C"/>
</dbReference>
<protein>
    <submittedName>
        <fullName evidence="7">Membrane protein</fullName>
    </submittedName>
</protein>
<gene>
    <name evidence="7" type="ORF">GCM10007167_09360</name>
</gene>
<dbReference type="GO" id="GO:0005886">
    <property type="term" value="C:plasma membrane"/>
    <property type="evidence" value="ECO:0007669"/>
    <property type="project" value="TreeGrafter"/>
</dbReference>
<keyword evidence="2 5" id="KW-0812">Transmembrane</keyword>
<dbReference type="InterPro" id="IPR012340">
    <property type="entry name" value="NA-bd_OB-fold"/>
</dbReference>
<proteinExistence type="predicted"/>
<dbReference type="Proteomes" id="UP000636453">
    <property type="component" value="Unassembled WGS sequence"/>
</dbReference>
<organism evidence="7 8">
    <name type="scientific">Vulcaniibacterium thermophilum</name>
    <dbReference type="NCBI Taxonomy" id="1169913"/>
    <lineage>
        <taxon>Bacteria</taxon>
        <taxon>Pseudomonadati</taxon>
        <taxon>Pseudomonadota</taxon>
        <taxon>Gammaproteobacteria</taxon>
        <taxon>Lysobacterales</taxon>
        <taxon>Lysobacteraceae</taxon>
        <taxon>Vulcaniibacterium</taxon>
    </lineage>
</organism>
<feature type="transmembrane region" description="Helical" evidence="5">
    <location>
        <begin position="6"/>
        <end position="23"/>
    </location>
</feature>
<dbReference type="Gene3D" id="2.40.50.140">
    <property type="entry name" value="Nucleic acid-binding proteins"/>
    <property type="match status" value="1"/>
</dbReference>
<keyword evidence="3 5" id="KW-1133">Transmembrane helix</keyword>
<comment type="caution">
    <text evidence="7">The sequence shown here is derived from an EMBL/GenBank/DDBJ whole genome shotgun (WGS) entry which is preliminary data.</text>
</comment>
<comment type="subcellular location">
    <subcellularLocation>
        <location evidence="1">Membrane</location>
        <topology evidence="1">Multi-pass membrane protein</topology>
    </subcellularLocation>
</comment>
<dbReference type="PANTHER" id="PTHR33507:SF3">
    <property type="entry name" value="INNER MEMBRANE PROTEIN YBBJ"/>
    <property type="match status" value="1"/>
</dbReference>
<accession>A0A919DC83</accession>
<dbReference type="RefSeq" id="WP_146474255.1">
    <property type="nucleotide sequence ID" value="NZ_BNCF01000004.1"/>
</dbReference>
<evidence type="ECO:0000256" key="2">
    <source>
        <dbReference type="ARBA" id="ARBA00022692"/>
    </source>
</evidence>
<evidence type="ECO:0000259" key="6">
    <source>
        <dbReference type="Pfam" id="PF01957"/>
    </source>
</evidence>
<name>A0A919DC83_9GAMM</name>
<keyword evidence="8" id="KW-1185">Reference proteome</keyword>
<dbReference type="AlphaFoldDB" id="A0A919DC83"/>
<feature type="transmembrane region" description="Helical" evidence="5">
    <location>
        <begin position="52"/>
        <end position="72"/>
    </location>
</feature>